<evidence type="ECO:0000259" key="1">
    <source>
        <dbReference type="Pfam" id="PF06985"/>
    </source>
</evidence>
<dbReference type="PANTHER" id="PTHR24148">
    <property type="entry name" value="ANKYRIN REPEAT DOMAIN-CONTAINING PROTEIN 39 HOMOLOG-RELATED"/>
    <property type="match status" value="1"/>
</dbReference>
<sequence>MYRFKMEQTKNCYRLPTINTCCSRVQSLFVYSPCNQLKHSMTILKQIWFMLIGSEFFQLPAAKAAHTMKLYRTVGVSHQSSITHCTATVPESRSPPQWTAYYDIYGKVKGKGSYGLIPHALINLLATKTIQISRMGDVYGQADKVHVWLGESSPADNINQIINLLQAIAVVQDESFNADRYFESLDRHKKVLIADQIVNNSMHQFLSRPCSRRRWVVQEVILGHDITARYVSLKIP</sequence>
<name>A0A9P9DSM2_9PLEO</name>
<evidence type="ECO:0000313" key="3">
    <source>
        <dbReference type="Proteomes" id="UP000700596"/>
    </source>
</evidence>
<dbReference type="InterPro" id="IPR052895">
    <property type="entry name" value="HetReg/Transcr_Mod"/>
</dbReference>
<reference evidence="2" key="1">
    <citation type="journal article" date="2021" name="Nat. Commun.">
        <title>Genetic determinants of endophytism in the Arabidopsis root mycobiome.</title>
        <authorList>
            <person name="Mesny F."/>
            <person name="Miyauchi S."/>
            <person name="Thiergart T."/>
            <person name="Pickel B."/>
            <person name="Atanasova L."/>
            <person name="Karlsson M."/>
            <person name="Huettel B."/>
            <person name="Barry K.W."/>
            <person name="Haridas S."/>
            <person name="Chen C."/>
            <person name="Bauer D."/>
            <person name="Andreopoulos W."/>
            <person name="Pangilinan J."/>
            <person name="LaButti K."/>
            <person name="Riley R."/>
            <person name="Lipzen A."/>
            <person name="Clum A."/>
            <person name="Drula E."/>
            <person name="Henrissat B."/>
            <person name="Kohler A."/>
            <person name="Grigoriev I.V."/>
            <person name="Martin F.M."/>
            <person name="Hacquard S."/>
        </authorList>
    </citation>
    <scope>NUCLEOTIDE SEQUENCE</scope>
    <source>
        <strain evidence="2">MPI-CAGE-CH-0243</strain>
    </source>
</reference>
<gene>
    <name evidence="2" type="ORF">B0J11DRAFT_300081</name>
</gene>
<protein>
    <recommendedName>
        <fullName evidence="1">Heterokaryon incompatibility domain-containing protein</fullName>
    </recommendedName>
</protein>
<dbReference type="InterPro" id="IPR010730">
    <property type="entry name" value="HET"/>
</dbReference>
<organism evidence="2 3">
    <name type="scientific">Dendryphion nanum</name>
    <dbReference type="NCBI Taxonomy" id="256645"/>
    <lineage>
        <taxon>Eukaryota</taxon>
        <taxon>Fungi</taxon>
        <taxon>Dikarya</taxon>
        <taxon>Ascomycota</taxon>
        <taxon>Pezizomycotina</taxon>
        <taxon>Dothideomycetes</taxon>
        <taxon>Pleosporomycetidae</taxon>
        <taxon>Pleosporales</taxon>
        <taxon>Torulaceae</taxon>
        <taxon>Dendryphion</taxon>
    </lineage>
</organism>
<comment type="caution">
    <text evidence="2">The sequence shown here is derived from an EMBL/GenBank/DDBJ whole genome shotgun (WGS) entry which is preliminary data.</text>
</comment>
<dbReference type="AlphaFoldDB" id="A0A9P9DSM2"/>
<dbReference type="Proteomes" id="UP000700596">
    <property type="component" value="Unassembled WGS sequence"/>
</dbReference>
<dbReference type="PANTHER" id="PTHR24148:SF80">
    <property type="entry name" value="HETEROKARYON INCOMPATIBILITY DOMAIN-CONTAINING PROTEIN"/>
    <property type="match status" value="1"/>
</dbReference>
<dbReference type="Pfam" id="PF06985">
    <property type="entry name" value="HET"/>
    <property type="match status" value="1"/>
</dbReference>
<evidence type="ECO:0000313" key="2">
    <source>
        <dbReference type="EMBL" id="KAH7125229.1"/>
    </source>
</evidence>
<proteinExistence type="predicted"/>
<feature type="domain" description="Heterokaryon incompatibility" evidence="1">
    <location>
        <begin position="127"/>
        <end position="219"/>
    </location>
</feature>
<dbReference type="EMBL" id="JAGMWT010000007">
    <property type="protein sequence ID" value="KAH7125229.1"/>
    <property type="molecule type" value="Genomic_DNA"/>
</dbReference>
<accession>A0A9P9DSM2</accession>
<keyword evidence="3" id="KW-1185">Reference proteome</keyword>
<dbReference type="OrthoDB" id="2157530at2759"/>